<dbReference type="GO" id="GO:0008324">
    <property type="term" value="F:monoatomic cation transmembrane transporter activity"/>
    <property type="evidence" value="ECO:0007669"/>
    <property type="project" value="InterPro"/>
</dbReference>
<evidence type="ECO:0000313" key="12">
    <source>
        <dbReference type="Proteomes" id="UP000183794"/>
    </source>
</evidence>
<dbReference type="EMBL" id="FPLJ01000009">
    <property type="protein sequence ID" value="SGY82903.1"/>
    <property type="molecule type" value="Genomic_DNA"/>
</dbReference>
<dbReference type="KEGG" id="mvs:MVIS_0615"/>
<dbReference type="AlphaFoldDB" id="A0A090I9M9"/>
<proteinExistence type="predicted"/>
<dbReference type="PATRIC" id="fig|80854.5.peg.645"/>
<dbReference type="GO" id="GO:0005886">
    <property type="term" value="C:plasma membrane"/>
    <property type="evidence" value="ECO:0007669"/>
    <property type="project" value="TreeGrafter"/>
</dbReference>
<dbReference type="OrthoDB" id="9809303at2"/>
<dbReference type="Gene3D" id="3.30.70.1450">
    <property type="entry name" value="Regulator of K+ conductance, C-terminal domain"/>
    <property type="match status" value="2"/>
</dbReference>
<evidence type="ECO:0000259" key="8">
    <source>
        <dbReference type="PROSITE" id="PS51202"/>
    </source>
</evidence>
<feature type="transmembrane region" description="Helical" evidence="7">
    <location>
        <begin position="552"/>
        <end position="572"/>
    </location>
</feature>
<evidence type="ECO:0000256" key="7">
    <source>
        <dbReference type="SAM" id="Phobius"/>
    </source>
</evidence>
<dbReference type="PROSITE" id="PS51202">
    <property type="entry name" value="RCK_C"/>
    <property type="match status" value="2"/>
</dbReference>
<dbReference type="RefSeq" id="WP_045109062.1">
    <property type="nucleotide sequence ID" value="NZ_CAWQZC010000098.1"/>
</dbReference>
<feature type="transmembrane region" description="Helical" evidence="7">
    <location>
        <begin position="464"/>
        <end position="483"/>
    </location>
</feature>
<dbReference type="HOGENOM" id="CLU_005170_6_2_6"/>
<evidence type="ECO:0000256" key="5">
    <source>
        <dbReference type="ARBA" id="ARBA00022989"/>
    </source>
</evidence>
<dbReference type="InterPro" id="IPR004680">
    <property type="entry name" value="Cit_transptr-like_dom"/>
</dbReference>
<dbReference type="Proteomes" id="UP000182660">
    <property type="component" value="Unassembled WGS sequence"/>
</dbReference>
<dbReference type="Pfam" id="PF03600">
    <property type="entry name" value="CitMHS"/>
    <property type="match status" value="1"/>
</dbReference>
<sequence length="576" mass="61712">MNVIQGSILVSLVIFIGLLISGKFRPSSLFGGMVILAYLSGFIEMPQVMAGFTNPSLITLILLLLISITIEKTRLISWIGRQLSTGRFTVVVAKLGISTALLSSFTNNTAVVASLIGAVKRNNTHAPTKLLIPLSYAAIFGGTLTLIGTSTNLIVNSFVVDAGLPSLGFFEFSIIGLAGFVAGMIVLITMSHRLPDHTQDENEELVYFLEAHVKANSELVGKTITENNLRALKQLYLAEIQRDGDVICPVCPEEVLRANDQLLFCGDVDSVGVLQDIKGLKLFGQGELNGQHLVEVIVSHSSKLNGLTLKESKFREHFDSVVVAIRRGHSPLRGGLGNVRLRAGDTLLLAPGAEFKNSKDLSRDFVVVSGLDVATRLSDKRSIGVLAGFVGTIALALTGTLPLLKGLVIFVLLLCMSGTLSLQEIRRRLPIDLWLVVGSALALSNMLQVSGVSDLLAGSLIQAFNGWGVLAAFIATYFATLLLSELITNNAAAALAFPIAFSLAQSYGVSELPFIMAVIFGASASFISPYGYQTNLMVYSAGNYALSDYLKLGVPTSIAYSSVVLVMIPYVFPFYL</sequence>
<evidence type="ECO:0000313" key="10">
    <source>
        <dbReference type="EMBL" id="SGY83751.1"/>
    </source>
</evidence>
<dbReference type="GO" id="GO:0006813">
    <property type="term" value="P:potassium ion transport"/>
    <property type="evidence" value="ECO:0007669"/>
    <property type="project" value="InterPro"/>
</dbReference>
<feature type="transmembrane region" description="Helical" evidence="7">
    <location>
        <begin position="29"/>
        <end position="46"/>
    </location>
</feature>
<feature type="transmembrane region" description="Helical" evidence="7">
    <location>
        <begin position="407"/>
        <end position="425"/>
    </location>
</feature>
<keyword evidence="3 7" id="KW-0812">Transmembrane</keyword>
<evidence type="ECO:0000313" key="9">
    <source>
        <dbReference type="EMBL" id="SGY82903.1"/>
    </source>
</evidence>
<evidence type="ECO:0000256" key="3">
    <source>
        <dbReference type="ARBA" id="ARBA00022692"/>
    </source>
</evidence>
<comment type="subcellular location">
    <subcellularLocation>
        <location evidence="1">Membrane</location>
        <topology evidence="1">Multi-pass membrane protein</topology>
    </subcellularLocation>
</comment>
<feature type="transmembrane region" description="Helical" evidence="7">
    <location>
        <begin position="514"/>
        <end position="532"/>
    </location>
</feature>
<feature type="transmembrane region" description="Helical" evidence="7">
    <location>
        <begin position="130"/>
        <end position="155"/>
    </location>
</feature>
<reference evidence="9 11" key="1">
    <citation type="submission" date="2016-11" db="EMBL/GenBank/DDBJ databases">
        <authorList>
            <person name="Klemetsen T."/>
        </authorList>
    </citation>
    <scope>NUCLEOTIDE SEQUENCE [LARGE SCALE GENOMIC DNA]</scope>
    <source>
        <strain evidence="9">MT 2528</strain>
    </source>
</reference>
<keyword evidence="5 7" id="KW-1133">Transmembrane helix</keyword>
<dbReference type="GeneID" id="61294068"/>
<dbReference type="Proteomes" id="UP000183794">
    <property type="component" value="Unassembled WGS sequence"/>
</dbReference>
<keyword evidence="11" id="KW-1185">Reference proteome</keyword>
<reference evidence="10 12" key="2">
    <citation type="submission" date="2016-11" db="EMBL/GenBank/DDBJ databases">
        <authorList>
            <person name="Jaros S."/>
            <person name="Januszkiewicz K."/>
            <person name="Wedrychowicz H."/>
        </authorList>
    </citation>
    <scope>NUCLEOTIDE SEQUENCE [LARGE SCALE GENOMIC DNA]</scope>
    <source>
        <strain evidence="10">NVI 5450</strain>
    </source>
</reference>
<dbReference type="Pfam" id="PF02080">
    <property type="entry name" value="TrkA_C"/>
    <property type="match status" value="2"/>
</dbReference>
<feature type="transmembrane region" description="Helical" evidence="7">
    <location>
        <begin position="52"/>
        <end position="70"/>
    </location>
</feature>
<feature type="domain" description="RCK C-terminal" evidence="8">
    <location>
        <begin position="196"/>
        <end position="280"/>
    </location>
</feature>
<dbReference type="InterPro" id="IPR006037">
    <property type="entry name" value="RCK_C"/>
</dbReference>
<keyword evidence="2" id="KW-0813">Transport</keyword>
<accession>A0A090I9M9</accession>
<dbReference type="PANTHER" id="PTHR43652:SF2">
    <property type="entry name" value="BASIC AMINO ACID ANTIPORTER YFCC-RELATED"/>
    <property type="match status" value="1"/>
</dbReference>
<dbReference type="SUPFAM" id="SSF116726">
    <property type="entry name" value="TrkA C-terminal domain-like"/>
    <property type="match status" value="2"/>
</dbReference>
<feature type="transmembrane region" description="Helical" evidence="7">
    <location>
        <begin position="432"/>
        <end position="452"/>
    </location>
</feature>
<feature type="transmembrane region" description="Helical" evidence="7">
    <location>
        <begin position="167"/>
        <end position="188"/>
    </location>
</feature>
<keyword evidence="6 7" id="KW-0472">Membrane</keyword>
<evidence type="ECO:0000313" key="11">
    <source>
        <dbReference type="Proteomes" id="UP000182660"/>
    </source>
</evidence>
<protein>
    <submittedName>
        <fullName evidence="9 10">Sodium/sulfate symporter</fullName>
    </submittedName>
</protein>
<evidence type="ECO:0000256" key="1">
    <source>
        <dbReference type="ARBA" id="ARBA00004141"/>
    </source>
</evidence>
<dbReference type="EMBL" id="FPLD01000007">
    <property type="protein sequence ID" value="SGY83751.1"/>
    <property type="molecule type" value="Genomic_DNA"/>
</dbReference>
<feature type="domain" description="RCK C-terminal" evidence="8">
    <location>
        <begin position="281"/>
        <end position="367"/>
    </location>
</feature>
<feature type="transmembrane region" description="Helical" evidence="7">
    <location>
        <begin position="6"/>
        <end position="22"/>
    </location>
</feature>
<evidence type="ECO:0000256" key="4">
    <source>
        <dbReference type="ARBA" id="ARBA00022737"/>
    </source>
</evidence>
<keyword evidence="4" id="KW-0677">Repeat</keyword>
<evidence type="ECO:0000256" key="2">
    <source>
        <dbReference type="ARBA" id="ARBA00022448"/>
    </source>
</evidence>
<dbReference type="InterPro" id="IPR051679">
    <property type="entry name" value="DASS-Related_Transporters"/>
</dbReference>
<name>A0A090I9M9_9GAMM</name>
<gene>
    <name evidence="9" type="ORF">MT2528_0335</name>
    <name evidence="10" type="ORF">NVI5450_0318</name>
</gene>
<dbReference type="STRING" id="80854.MVIS_0615"/>
<evidence type="ECO:0000256" key="6">
    <source>
        <dbReference type="ARBA" id="ARBA00023136"/>
    </source>
</evidence>
<feature type="transmembrane region" description="Helical" evidence="7">
    <location>
        <begin position="383"/>
        <end position="401"/>
    </location>
</feature>
<dbReference type="InterPro" id="IPR036721">
    <property type="entry name" value="RCK_C_sf"/>
</dbReference>
<dbReference type="PANTHER" id="PTHR43652">
    <property type="entry name" value="BASIC AMINO ACID ANTIPORTER YFCC-RELATED"/>
    <property type="match status" value="1"/>
</dbReference>
<organism evidence="10 12">
    <name type="scientific">Moritella viscosa</name>
    <dbReference type="NCBI Taxonomy" id="80854"/>
    <lineage>
        <taxon>Bacteria</taxon>
        <taxon>Pseudomonadati</taxon>
        <taxon>Pseudomonadota</taxon>
        <taxon>Gammaproteobacteria</taxon>
        <taxon>Alteromonadales</taxon>
        <taxon>Moritellaceae</taxon>
        <taxon>Moritella</taxon>
    </lineage>
</organism>